<organism evidence="2 3">
    <name type="scientific">Reticulomyxa filosa</name>
    <dbReference type="NCBI Taxonomy" id="46433"/>
    <lineage>
        <taxon>Eukaryota</taxon>
        <taxon>Sar</taxon>
        <taxon>Rhizaria</taxon>
        <taxon>Retaria</taxon>
        <taxon>Foraminifera</taxon>
        <taxon>Monothalamids</taxon>
        <taxon>Reticulomyxidae</taxon>
        <taxon>Reticulomyxa</taxon>
    </lineage>
</organism>
<gene>
    <name evidence="2" type="ORF">RFI_14636</name>
</gene>
<keyword evidence="1" id="KW-0175">Coiled coil</keyword>
<evidence type="ECO:0000313" key="3">
    <source>
        <dbReference type="Proteomes" id="UP000023152"/>
    </source>
</evidence>
<proteinExistence type="predicted"/>
<dbReference type="EMBL" id="ASPP01010636">
    <property type="protein sequence ID" value="ETO22555.1"/>
    <property type="molecule type" value="Genomic_DNA"/>
</dbReference>
<protein>
    <submittedName>
        <fullName evidence="2">Uncharacterized protein</fullName>
    </submittedName>
</protein>
<reference evidence="2 3" key="1">
    <citation type="journal article" date="2013" name="Curr. Biol.">
        <title>The Genome of the Foraminiferan Reticulomyxa filosa.</title>
        <authorList>
            <person name="Glockner G."/>
            <person name="Hulsmann N."/>
            <person name="Schleicher M."/>
            <person name="Noegel A.A."/>
            <person name="Eichinger L."/>
            <person name="Gallinger C."/>
            <person name="Pawlowski J."/>
            <person name="Sierra R."/>
            <person name="Euteneuer U."/>
            <person name="Pillet L."/>
            <person name="Moustafa A."/>
            <person name="Platzer M."/>
            <person name="Groth M."/>
            <person name="Szafranski K."/>
            <person name="Schliwa M."/>
        </authorList>
    </citation>
    <scope>NUCLEOTIDE SEQUENCE [LARGE SCALE GENOMIC DNA]</scope>
</reference>
<name>X6N8E7_RETFI</name>
<evidence type="ECO:0000313" key="2">
    <source>
        <dbReference type="EMBL" id="ETO22555.1"/>
    </source>
</evidence>
<dbReference type="Proteomes" id="UP000023152">
    <property type="component" value="Unassembled WGS sequence"/>
</dbReference>
<comment type="caution">
    <text evidence="2">The sequence shown here is derived from an EMBL/GenBank/DDBJ whole genome shotgun (WGS) entry which is preliminary data.</text>
</comment>
<evidence type="ECO:0000256" key="1">
    <source>
        <dbReference type="SAM" id="Coils"/>
    </source>
</evidence>
<dbReference type="AlphaFoldDB" id="X6N8E7"/>
<sequence>MAGWEHQIVDSQTGEIIFPYLEEWKGSMLIGDIVKDIIQELSNVPPIPPKKFKNTLDEMKELHTQLEMKNNEIKELKLTVSKLNVCAFVFFFSLALEKYSVYVVEIYESIQKMWFTQIFQDKRQNLTEFREIQQALVRFDCLNTITKL</sequence>
<feature type="coiled-coil region" evidence="1">
    <location>
        <begin position="52"/>
        <end position="79"/>
    </location>
</feature>
<keyword evidence="3" id="KW-1185">Reference proteome</keyword>
<accession>X6N8E7</accession>